<name>A0A4Y7PLU0_9AGAM</name>
<evidence type="ECO:0008006" key="3">
    <source>
        <dbReference type="Google" id="ProtNLM"/>
    </source>
</evidence>
<proteinExistence type="predicted"/>
<dbReference type="AlphaFoldDB" id="A0A4Y7PLU0"/>
<evidence type="ECO:0000313" key="2">
    <source>
        <dbReference type="Proteomes" id="UP000294933"/>
    </source>
</evidence>
<dbReference type="Proteomes" id="UP000294933">
    <property type="component" value="Unassembled WGS sequence"/>
</dbReference>
<dbReference type="EMBL" id="ML170254">
    <property type="protein sequence ID" value="TDL16016.1"/>
    <property type="molecule type" value="Genomic_DNA"/>
</dbReference>
<gene>
    <name evidence="1" type="ORF">BD410DRAFT_808455</name>
</gene>
<dbReference type="VEuPathDB" id="FungiDB:BD410DRAFT_808455"/>
<evidence type="ECO:0000313" key="1">
    <source>
        <dbReference type="EMBL" id="TDL16016.1"/>
    </source>
</evidence>
<reference evidence="1 2" key="1">
    <citation type="submission" date="2018-06" db="EMBL/GenBank/DDBJ databases">
        <title>A transcriptomic atlas of mushroom development highlights an independent origin of complex multicellularity.</title>
        <authorList>
            <consortium name="DOE Joint Genome Institute"/>
            <person name="Krizsan K."/>
            <person name="Almasi E."/>
            <person name="Merenyi Z."/>
            <person name="Sahu N."/>
            <person name="Viragh M."/>
            <person name="Koszo T."/>
            <person name="Mondo S."/>
            <person name="Kiss B."/>
            <person name="Balint B."/>
            <person name="Kues U."/>
            <person name="Barry K."/>
            <person name="Hegedus J.C."/>
            <person name="Henrissat B."/>
            <person name="Johnson J."/>
            <person name="Lipzen A."/>
            <person name="Ohm R."/>
            <person name="Nagy I."/>
            <person name="Pangilinan J."/>
            <person name="Yan J."/>
            <person name="Xiong Y."/>
            <person name="Grigoriev I.V."/>
            <person name="Hibbett D.S."/>
            <person name="Nagy L.G."/>
        </authorList>
    </citation>
    <scope>NUCLEOTIDE SEQUENCE [LARGE SCALE GENOMIC DNA]</scope>
    <source>
        <strain evidence="1 2">SZMC22713</strain>
    </source>
</reference>
<organism evidence="1 2">
    <name type="scientific">Rickenella mellea</name>
    <dbReference type="NCBI Taxonomy" id="50990"/>
    <lineage>
        <taxon>Eukaryota</taxon>
        <taxon>Fungi</taxon>
        <taxon>Dikarya</taxon>
        <taxon>Basidiomycota</taxon>
        <taxon>Agaricomycotina</taxon>
        <taxon>Agaricomycetes</taxon>
        <taxon>Hymenochaetales</taxon>
        <taxon>Rickenellaceae</taxon>
        <taxon>Rickenella</taxon>
    </lineage>
</organism>
<accession>A0A4Y7PLU0</accession>
<keyword evidence="2" id="KW-1185">Reference proteome</keyword>
<sequence length="238" mass="26172">MQPTLATDPNHVPDTMHSSNTFKCSLRNRDRNPRPCGNCSISKVRCLVSKPYSSLLCKRCEEDGLSSCVPRVPRIKTLRGPCTEYEEEKGWVILIDRSNDLFSRASTEIAVTTETKVYTQDLSNEKDISVGGELHTKTLEAAAQNEDPPVCADQGNSSTLPINGVESAVNSIETTSCEWANTSETLYNDNSVATEDDAVAQNESYHATSQPCFPETGVNWFDFLDQALNDVSKGIGIR</sequence>
<protein>
    <recommendedName>
        <fullName evidence="3">Zn(2)-C6 fungal-type domain-containing protein</fullName>
    </recommendedName>
</protein>